<evidence type="ECO:0000259" key="2">
    <source>
        <dbReference type="PROSITE" id="PS50157"/>
    </source>
</evidence>
<comment type="caution">
    <text evidence="3">The sequence shown here is derived from an EMBL/GenBank/DDBJ whole genome shotgun (WGS) entry which is preliminary data.</text>
</comment>
<reference evidence="3" key="2">
    <citation type="submission" date="2020-11" db="EMBL/GenBank/DDBJ databases">
        <authorList>
            <person name="McCartney M.A."/>
            <person name="Auch B."/>
            <person name="Kono T."/>
            <person name="Mallez S."/>
            <person name="Becker A."/>
            <person name="Gohl D.M."/>
            <person name="Silverstein K.A.T."/>
            <person name="Koren S."/>
            <person name="Bechman K.B."/>
            <person name="Herman A."/>
            <person name="Abrahante J.E."/>
            <person name="Garbe J."/>
        </authorList>
    </citation>
    <scope>NUCLEOTIDE SEQUENCE</scope>
    <source>
        <strain evidence="3">Duluth1</strain>
        <tissue evidence="3">Whole animal</tissue>
    </source>
</reference>
<dbReference type="AlphaFoldDB" id="A0A9D3YWS5"/>
<dbReference type="InterPro" id="IPR036236">
    <property type="entry name" value="Znf_C2H2_sf"/>
</dbReference>
<dbReference type="GO" id="GO:0008270">
    <property type="term" value="F:zinc ion binding"/>
    <property type="evidence" value="ECO:0007669"/>
    <property type="project" value="UniProtKB-KW"/>
</dbReference>
<dbReference type="PROSITE" id="PS50157">
    <property type="entry name" value="ZINC_FINGER_C2H2_2"/>
    <property type="match status" value="1"/>
</dbReference>
<evidence type="ECO:0000256" key="1">
    <source>
        <dbReference type="PROSITE-ProRule" id="PRU00042"/>
    </source>
</evidence>
<evidence type="ECO:0000313" key="4">
    <source>
        <dbReference type="Proteomes" id="UP000828390"/>
    </source>
</evidence>
<dbReference type="PROSITE" id="PS00028">
    <property type="entry name" value="ZINC_FINGER_C2H2_1"/>
    <property type="match status" value="1"/>
</dbReference>
<dbReference type="Gene3D" id="3.30.160.60">
    <property type="entry name" value="Classic Zinc Finger"/>
    <property type="match status" value="1"/>
</dbReference>
<protein>
    <recommendedName>
        <fullName evidence="2">C2H2-type domain-containing protein</fullName>
    </recommendedName>
</protein>
<keyword evidence="1" id="KW-0479">Metal-binding</keyword>
<keyword evidence="1" id="KW-0862">Zinc</keyword>
<dbReference type="Proteomes" id="UP000828390">
    <property type="component" value="Unassembled WGS sequence"/>
</dbReference>
<dbReference type="EMBL" id="JAIWYP010000014">
    <property type="protein sequence ID" value="KAH3706751.1"/>
    <property type="molecule type" value="Genomic_DNA"/>
</dbReference>
<keyword evidence="4" id="KW-1185">Reference proteome</keyword>
<name>A0A9D3YWS5_DREPO</name>
<sequence length="51" mass="5510">MSSSNGDHLQCEECGVALSCAYSLKRHVQLHSGSTYVCDFPGCGKTLVNYL</sequence>
<proteinExistence type="predicted"/>
<dbReference type="InterPro" id="IPR013087">
    <property type="entry name" value="Znf_C2H2_type"/>
</dbReference>
<gene>
    <name evidence="3" type="ORF">DPMN_066140</name>
</gene>
<organism evidence="3 4">
    <name type="scientific">Dreissena polymorpha</name>
    <name type="common">Zebra mussel</name>
    <name type="synonym">Mytilus polymorpha</name>
    <dbReference type="NCBI Taxonomy" id="45954"/>
    <lineage>
        <taxon>Eukaryota</taxon>
        <taxon>Metazoa</taxon>
        <taxon>Spiralia</taxon>
        <taxon>Lophotrochozoa</taxon>
        <taxon>Mollusca</taxon>
        <taxon>Bivalvia</taxon>
        <taxon>Autobranchia</taxon>
        <taxon>Heteroconchia</taxon>
        <taxon>Euheterodonta</taxon>
        <taxon>Imparidentia</taxon>
        <taxon>Neoheterodontei</taxon>
        <taxon>Myida</taxon>
        <taxon>Dreissenoidea</taxon>
        <taxon>Dreissenidae</taxon>
        <taxon>Dreissena</taxon>
    </lineage>
</organism>
<feature type="domain" description="C2H2-type" evidence="2">
    <location>
        <begin position="9"/>
        <end position="36"/>
    </location>
</feature>
<dbReference type="SUPFAM" id="SSF57667">
    <property type="entry name" value="beta-beta-alpha zinc fingers"/>
    <property type="match status" value="1"/>
</dbReference>
<accession>A0A9D3YWS5</accession>
<evidence type="ECO:0000313" key="3">
    <source>
        <dbReference type="EMBL" id="KAH3706751.1"/>
    </source>
</evidence>
<keyword evidence="1" id="KW-0863">Zinc-finger</keyword>
<reference evidence="3" key="1">
    <citation type="journal article" date="2019" name="bioRxiv">
        <title>The Genome of the Zebra Mussel, Dreissena polymorpha: A Resource for Invasive Species Research.</title>
        <authorList>
            <person name="McCartney M.A."/>
            <person name="Auch B."/>
            <person name="Kono T."/>
            <person name="Mallez S."/>
            <person name="Zhang Y."/>
            <person name="Obille A."/>
            <person name="Becker A."/>
            <person name="Abrahante J.E."/>
            <person name="Garbe J."/>
            <person name="Badalamenti J.P."/>
            <person name="Herman A."/>
            <person name="Mangelson H."/>
            <person name="Liachko I."/>
            <person name="Sullivan S."/>
            <person name="Sone E.D."/>
            <person name="Koren S."/>
            <person name="Silverstein K.A.T."/>
            <person name="Beckman K.B."/>
            <person name="Gohl D.M."/>
        </authorList>
    </citation>
    <scope>NUCLEOTIDE SEQUENCE</scope>
    <source>
        <strain evidence="3">Duluth1</strain>
        <tissue evidence="3">Whole animal</tissue>
    </source>
</reference>